<sequence>MSLLIPRPKIQLTVDLKRKIFIGIDRIIMLEASGNYTLIHLKDGTNSLFAKCINAFEDELNAQGFLRVHKSYIINPKYVVKYISKDNTIIMDNNLYAPIARRKMNMIKSSSIRKIVGKYTK</sequence>
<dbReference type="Gene3D" id="2.40.50.1020">
    <property type="entry name" value="LytTr DNA-binding domain"/>
    <property type="match status" value="1"/>
</dbReference>
<evidence type="ECO:0000313" key="3">
    <source>
        <dbReference type="Proteomes" id="UP001304671"/>
    </source>
</evidence>
<dbReference type="PROSITE" id="PS50930">
    <property type="entry name" value="HTH_LYTTR"/>
    <property type="match status" value="1"/>
</dbReference>
<dbReference type="PANTHER" id="PTHR37299:SF1">
    <property type="entry name" value="STAGE 0 SPORULATION PROTEIN A HOMOLOG"/>
    <property type="match status" value="1"/>
</dbReference>
<protein>
    <submittedName>
        <fullName evidence="2">LytTR family DNA-binding domain-containing protein</fullName>
    </submittedName>
</protein>
<proteinExistence type="predicted"/>
<comment type="caution">
    <text evidence="2">The sequence shown here is derived from an EMBL/GenBank/DDBJ whole genome shotgun (WGS) entry which is preliminary data.</text>
</comment>
<keyword evidence="2" id="KW-0238">DNA-binding</keyword>
<gene>
    <name evidence="2" type="ORF">VB264_06600</name>
</gene>
<organism evidence="2 3">
    <name type="scientific">Arcicella aquatica</name>
    <dbReference type="NCBI Taxonomy" id="217141"/>
    <lineage>
        <taxon>Bacteria</taxon>
        <taxon>Pseudomonadati</taxon>
        <taxon>Bacteroidota</taxon>
        <taxon>Cytophagia</taxon>
        <taxon>Cytophagales</taxon>
        <taxon>Flectobacillaceae</taxon>
        <taxon>Arcicella</taxon>
    </lineage>
</organism>
<dbReference type="RefSeq" id="WP_323247821.1">
    <property type="nucleotide sequence ID" value="NZ_JAYFUL010000007.1"/>
</dbReference>
<name>A0ABU5QK55_9BACT</name>
<dbReference type="PANTHER" id="PTHR37299">
    <property type="entry name" value="TRANSCRIPTIONAL REGULATOR-RELATED"/>
    <property type="match status" value="1"/>
</dbReference>
<dbReference type="EMBL" id="JAYFUL010000007">
    <property type="protein sequence ID" value="MEA5257445.1"/>
    <property type="molecule type" value="Genomic_DNA"/>
</dbReference>
<evidence type="ECO:0000313" key="2">
    <source>
        <dbReference type="EMBL" id="MEA5257445.1"/>
    </source>
</evidence>
<dbReference type="SMART" id="SM00850">
    <property type="entry name" value="LytTR"/>
    <property type="match status" value="1"/>
</dbReference>
<dbReference type="Pfam" id="PF04397">
    <property type="entry name" value="LytTR"/>
    <property type="match status" value="1"/>
</dbReference>
<reference evidence="2 3" key="1">
    <citation type="submission" date="2023-12" db="EMBL/GenBank/DDBJ databases">
        <title>Novel species of the genus Arcicella isolated from rivers.</title>
        <authorList>
            <person name="Lu H."/>
        </authorList>
    </citation>
    <scope>NUCLEOTIDE SEQUENCE [LARGE SCALE GENOMIC DNA]</scope>
    <source>
        <strain evidence="2 3">LMG 21963</strain>
    </source>
</reference>
<dbReference type="InterPro" id="IPR007492">
    <property type="entry name" value="LytTR_DNA-bd_dom"/>
</dbReference>
<dbReference type="InterPro" id="IPR046947">
    <property type="entry name" value="LytR-like"/>
</dbReference>
<dbReference type="GO" id="GO:0003677">
    <property type="term" value="F:DNA binding"/>
    <property type="evidence" value="ECO:0007669"/>
    <property type="project" value="UniProtKB-KW"/>
</dbReference>
<accession>A0ABU5QK55</accession>
<feature type="domain" description="HTH LytTR-type" evidence="1">
    <location>
        <begin position="12"/>
        <end position="113"/>
    </location>
</feature>
<keyword evidence="3" id="KW-1185">Reference proteome</keyword>
<dbReference type="Proteomes" id="UP001304671">
    <property type="component" value="Unassembled WGS sequence"/>
</dbReference>
<evidence type="ECO:0000259" key="1">
    <source>
        <dbReference type="PROSITE" id="PS50930"/>
    </source>
</evidence>